<sequence length="255" mass="28508">MKKLAIYICFILLLAGCSHSADKSVDITIGAAASMKDVLEAIGEQYEKEHQNINLTFTFSSTGTLQKQIEQGAPIDVFVSADPTAFEQLVEKKLVIAKQNRPLVYNELVLITPKQKARTIHSLSDLQHPTIRSIAIGIPETVPAGAYAKQWLQTADVWEKLQSKYVFAKDVRQVLTYVESENADCGIVYRTDALSSKRVRIIATAPRSLNRQIAYKAGVIAQSKQQKEAERFTEYLHSKQASRIFNKYGFIVATK</sequence>
<evidence type="ECO:0000313" key="7">
    <source>
        <dbReference type="EMBL" id="SFA51819.1"/>
    </source>
</evidence>
<feature type="chain" id="PRO_5038641352" evidence="6">
    <location>
        <begin position="21"/>
        <end position="255"/>
    </location>
</feature>
<accession>A0A1I0TJ66</accession>
<proteinExistence type="inferred from homology"/>
<dbReference type="PANTHER" id="PTHR30632:SF0">
    <property type="entry name" value="SULFATE-BINDING PROTEIN"/>
    <property type="match status" value="1"/>
</dbReference>
<evidence type="ECO:0000256" key="2">
    <source>
        <dbReference type="ARBA" id="ARBA00022505"/>
    </source>
</evidence>
<keyword evidence="3 5" id="KW-0479">Metal-binding</keyword>
<dbReference type="GO" id="GO:0046872">
    <property type="term" value="F:metal ion binding"/>
    <property type="evidence" value="ECO:0007669"/>
    <property type="project" value="UniProtKB-KW"/>
</dbReference>
<feature type="signal peptide" evidence="6">
    <location>
        <begin position="1"/>
        <end position="20"/>
    </location>
</feature>
<dbReference type="OrthoDB" id="9785015at2"/>
<dbReference type="InterPro" id="IPR050682">
    <property type="entry name" value="ModA/WtpA"/>
</dbReference>
<dbReference type="STRING" id="186116.SAMN05192569_103237"/>
<dbReference type="InterPro" id="IPR005950">
    <property type="entry name" value="ModA"/>
</dbReference>
<comment type="similarity">
    <text evidence="1">Belongs to the bacterial solute-binding protein ModA family.</text>
</comment>
<keyword evidence="2 5" id="KW-0500">Molybdenum</keyword>
<evidence type="ECO:0000256" key="1">
    <source>
        <dbReference type="ARBA" id="ARBA00009175"/>
    </source>
</evidence>
<feature type="binding site" evidence="5">
    <location>
        <position position="62"/>
    </location>
    <ligand>
        <name>molybdate</name>
        <dbReference type="ChEBI" id="CHEBI:36264"/>
    </ligand>
</feature>
<evidence type="ECO:0000256" key="4">
    <source>
        <dbReference type="ARBA" id="ARBA00022729"/>
    </source>
</evidence>
<evidence type="ECO:0000256" key="3">
    <source>
        <dbReference type="ARBA" id="ARBA00022723"/>
    </source>
</evidence>
<dbReference type="Pfam" id="PF13531">
    <property type="entry name" value="SBP_bac_11"/>
    <property type="match status" value="1"/>
</dbReference>
<dbReference type="FunFam" id="3.40.190.10:FF:000035">
    <property type="entry name" value="Molybdate ABC transporter substrate-binding protein"/>
    <property type="match status" value="1"/>
</dbReference>
<keyword evidence="4 6" id="KW-0732">Signal</keyword>
<evidence type="ECO:0000313" key="8">
    <source>
        <dbReference type="Proteomes" id="UP000198650"/>
    </source>
</evidence>
<dbReference type="AlphaFoldDB" id="A0A1I0TJ66"/>
<dbReference type="GO" id="GO:1901359">
    <property type="term" value="F:tungstate binding"/>
    <property type="evidence" value="ECO:0007669"/>
    <property type="project" value="UniProtKB-ARBA"/>
</dbReference>
<reference evidence="8" key="1">
    <citation type="submission" date="2016-10" db="EMBL/GenBank/DDBJ databases">
        <authorList>
            <person name="Varghese N."/>
            <person name="Submissions S."/>
        </authorList>
    </citation>
    <scope>NUCLEOTIDE SEQUENCE [LARGE SCALE GENOMIC DNA]</scope>
    <source>
        <strain evidence="8">M1</strain>
    </source>
</reference>
<dbReference type="NCBIfam" id="TIGR01256">
    <property type="entry name" value="modA"/>
    <property type="match status" value="1"/>
</dbReference>
<feature type="binding site" evidence="5">
    <location>
        <position position="171"/>
    </location>
    <ligand>
        <name>molybdate</name>
        <dbReference type="ChEBI" id="CHEBI:36264"/>
    </ligand>
</feature>
<evidence type="ECO:0000256" key="6">
    <source>
        <dbReference type="SAM" id="SignalP"/>
    </source>
</evidence>
<dbReference type="PROSITE" id="PS51257">
    <property type="entry name" value="PROKAR_LIPOPROTEIN"/>
    <property type="match status" value="1"/>
</dbReference>
<evidence type="ECO:0000256" key="5">
    <source>
        <dbReference type="PIRSR" id="PIRSR004846-1"/>
    </source>
</evidence>
<dbReference type="Gene3D" id="3.40.190.10">
    <property type="entry name" value="Periplasmic binding protein-like II"/>
    <property type="match status" value="2"/>
</dbReference>
<feature type="binding site" evidence="5">
    <location>
        <position position="144"/>
    </location>
    <ligand>
        <name>molybdate</name>
        <dbReference type="ChEBI" id="CHEBI:36264"/>
    </ligand>
</feature>
<dbReference type="PANTHER" id="PTHR30632">
    <property type="entry name" value="MOLYBDATE-BINDING PERIPLASMIC PROTEIN"/>
    <property type="match status" value="1"/>
</dbReference>
<dbReference type="Proteomes" id="UP000198650">
    <property type="component" value="Unassembled WGS sequence"/>
</dbReference>
<dbReference type="GO" id="GO:0015689">
    <property type="term" value="P:molybdate ion transport"/>
    <property type="evidence" value="ECO:0007669"/>
    <property type="project" value="InterPro"/>
</dbReference>
<feature type="binding site" evidence="5">
    <location>
        <position position="34"/>
    </location>
    <ligand>
        <name>molybdate</name>
        <dbReference type="ChEBI" id="CHEBI:36264"/>
    </ligand>
</feature>
<keyword evidence="8" id="KW-1185">Reference proteome</keyword>
<dbReference type="SUPFAM" id="SSF53850">
    <property type="entry name" value="Periplasmic binding protein-like II"/>
    <property type="match status" value="1"/>
</dbReference>
<protein>
    <submittedName>
        <fullName evidence="7">Molybdate transport system substrate-binding protein</fullName>
    </submittedName>
</protein>
<dbReference type="EMBL" id="FOJS01000032">
    <property type="protein sequence ID" value="SFA51819.1"/>
    <property type="molecule type" value="Genomic_DNA"/>
</dbReference>
<organism evidence="7 8">
    <name type="scientific">Parageobacillus thermantarcticus</name>
    <dbReference type="NCBI Taxonomy" id="186116"/>
    <lineage>
        <taxon>Bacteria</taxon>
        <taxon>Bacillati</taxon>
        <taxon>Bacillota</taxon>
        <taxon>Bacilli</taxon>
        <taxon>Bacillales</taxon>
        <taxon>Anoxybacillaceae</taxon>
        <taxon>Parageobacillus</taxon>
    </lineage>
</organism>
<feature type="binding site" evidence="5">
    <location>
        <position position="189"/>
    </location>
    <ligand>
        <name>molybdate</name>
        <dbReference type="ChEBI" id="CHEBI:36264"/>
    </ligand>
</feature>
<gene>
    <name evidence="7" type="ORF">SAMN05192569_103237</name>
</gene>
<name>A0A1I0TJ66_9BACL</name>
<dbReference type="PIRSF" id="PIRSF004846">
    <property type="entry name" value="ModA"/>
    <property type="match status" value="1"/>
</dbReference>
<dbReference type="GO" id="GO:0030973">
    <property type="term" value="F:molybdate ion binding"/>
    <property type="evidence" value="ECO:0007669"/>
    <property type="project" value="UniProtKB-ARBA"/>
</dbReference>